<reference evidence="1 2" key="1">
    <citation type="submission" date="2018-03" db="EMBL/GenBank/DDBJ databases">
        <title>Draft Genome Sequences of the Obligatory Marine Myxobacteria Enhygromyxa salina SWB007.</title>
        <authorList>
            <person name="Poehlein A."/>
            <person name="Moghaddam J.A."/>
            <person name="Harms H."/>
            <person name="Alanjari M."/>
            <person name="Koenig G.M."/>
            <person name="Daniel R."/>
            <person name="Schaeberle T.F."/>
        </authorList>
    </citation>
    <scope>NUCLEOTIDE SEQUENCE [LARGE SCALE GENOMIC DNA]</scope>
    <source>
        <strain evidence="1 2">SWB007</strain>
    </source>
</reference>
<dbReference type="RefSeq" id="WP_106094608.1">
    <property type="nucleotide sequence ID" value="NZ_PVNL01000142.1"/>
</dbReference>
<gene>
    <name evidence="1" type="ORF">ENSA7_78450</name>
</gene>
<comment type="caution">
    <text evidence="1">The sequence shown here is derived from an EMBL/GenBank/DDBJ whole genome shotgun (WGS) entry which is preliminary data.</text>
</comment>
<accession>A0A2S9XN64</accession>
<dbReference type="Proteomes" id="UP000238823">
    <property type="component" value="Unassembled WGS sequence"/>
</dbReference>
<protein>
    <submittedName>
        <fullName evidence="1">Uncharacterized protein</fullName>
    </submittedName>
</protein>
<dbReference type="AlphaFoldDB" id="A0A2S9XN64"/>
<dbReference type="OrthoDB" id="5515376at2"/>
<evidence type="ECO:0000313" key="1">
    <source>
        <dbReference type="EMBL" id="PRP94308.1"/>
    </source>
</evidence>
<dbReference type="EMBL" id="PVNL01000142">
    <property type="protein sequence ID" value="PRP94308.1"/>
    <property type="molecule type" value="Genomic_DNA"/>
</dbReference>
<name>A0A2S9XN64_9BACT</name>
<evidence type="ECO:0000313" key="2">
    <source>
        <dbReference type="Proteomes" id="UP000238823"/>
    </source>
</evidence>
<proteinExistence type="predicted"/>
<organism evidence="1 2">
    <name type="scientific">Enhygromyxa salina</name>
    <dbReference type="NCBI Taxonomy" id="215803"/>
    <lineage>
        <taxon>Bacteria</taxon>
        <taxon>Pseudomonadati</taxon>
        <taxon>Myxococcota</taxon>
        <taxon>Polyangia</taxon>
        <taxon>Nannocystales</taxon>
        <taxon>Nannocystaceae</taxon>
        <taxon>Enhygromyxa</taxon>
    </lineage>
</organism>
<sequence length="138" mass="15024">MPDPLCISEEDPINFDGSLDTNSDLQLLHGSDSLADYDQTAHAEHEDLHESTGIVRVKIVDFTSGGTTWTLDATHDPGSGSISWSRGTDHAYYDFGPMTAEQEVDVTGVSDASPPVTKTRRIRIKLSPTDAQPDRPRA</sequence>